<dbReference type="SMART" id="SM00028">
    <property type="entry name" value="TPR"/>
    <property type="match status" value="2"/>
</dbReference>
<sequence>MIVKDEARSISNCLESVKGLVSEMIIIDTGSTDQTIDICKKHGAKVYPYMWKNDFADARNYGLSYATGDWILWLDADEELDATKKFLLQEILAHTNSYLLSLPILNYYGKTKPVNKDHVYLYYQLRVFRNYKDITFHNRIHETPLLPAELTDKEIENISIPIHHYGYLEDITETKQKGQRNLQLLQQEVADPSHSPWIEYHLASEYYRQGKYLQAFQYVNESILLFLHQNQLPPSLLYKLKYAMLIETNSLDGAWPSIEKAILLYPDYVDLHFYKGDILYKMKNYREALQAFEKCLELGDHHTEYLILKGTGSFKAGRYKGLCLEQLGRSEEAQEAFGFWDNTRLD</sequence>
<dbReference type="PANTHER" id="PTHR43630">
    <property type="entry name" value="POLY-BETA-1,6-N-ACETYL-D-GLUCOSAMINE SYNTHASE"/>
    <property type="match status" value="1"/>
</dbReference>
<keyword evidence="5" id="KW-0808">Transferase</keyword>
<dbReference type="Pfam" id="PF00535">
    <property type="entry name" value="Glycos_transf_2"/>
    <property type="match status" value="1"/>
</dbReference>
<dbReference type="Gene3D" id="3.90.550.10">
    <property type="entry name" value="Spore Coat Polysaccharide Biosynthesis Protein SpsA, Chain A"/>
    <property type="match status" value="1"/>
</dbReference>
<dbReference type="OrthoDB" id="9815923at2"/>
<proteinExistence type="predicted"/>
<evidence type="ECO:0000256" key="3">
    <source>
        <dbReference type="PROSITE-ProRule" id="PRU00339"/>
    </source>
</evidence>
<dbReference type="Pfam" id="PF07719">
    <property type="entry name" value="TPR_2"/>
    <property type="match status" value="1"/>
</dbReference>
<evidence type="ECO:0000256" key="1">
    <source>
        <dbReference type="ARBA" id="ARBA00022737"/>
    </source>
</evidence>
<reference evidence="5 6" key="1">
    <citation type="submission" date="2018-07" db="EMBL/GenBank/DDBJ databases">
        <title>Complete genome sequence of Psychrobacillus sp. PB01, isolated from iceberg, and comparative genome analysis of Psychrobacillus strains.</title>
        <authorList>
            <person name="Lee P.C."/>
        </authorList>
    </citation>
    <scope>NUCLEOTIDE SEQUENCE [LARGE SCALE GENOMIC DNA]</scope>
    <source>
        <strain evidence="5 6">PB01</strain>
    </source>
</reference>
<keyword evidence="1" id="KW-0677">Repeat</keyword>
<dbReference type="SUPFAM" id="SSF53448">
    <property type="entry name" value="Nucleotide-diphospho-sugar transferases"/>
    <property type="match status" value="1"/>
</dbReference>
<evidence type="ECO:0000313" key="6">
    <source>
        <dbReference type="Proteomes" id="UP000325517"/>
    </source>
</evidence>
<accession>A0A5J6ST92</accession>
<dbReference type="PROSITE" id="PS50005">
    <property type="entry name" value="TPR"/>
    <property type="match status" value="1"/>
</dbReference>
<dbReference type="SUPFAM" id="SSF48452">
    <property type="entry name" value="TPR-like"/>
    <property type="match status" value="1"/>
</dbReference>
<evidence type="ECO:0000313" key="5">
    <source>
        <dbReference type="EMBL" id="QFG01227.1"/>
    </source>
</evidence>
<name>A0A5J6ST92_9BACI</name>
<keyword evidence="2 3" id="KW-0802">TPR repeat</keyword>
<dbReference type="Proteomes" id="UP000325517">
    <property type="component" value="Chromosome"/>
</dbReference>
<dbReference type="Gene3D" id="1.25.40.10">
    <property type="entry name" value="Tetratricopeptide repeat domain"/>
    <property type="match status" value="1"/>
</dbReference>
<evidence type="ECO:0000256" key="2">
    <source>
        <dbReference type="ARBA" id="ARBA00022803"/>
    </source>
</evidence>
<protein>
    <submittedName>
        <fullName evidence="5">Glycosyltransferase</fullName>
    </submittedName>
</protein>
<dbReference type="InterPro" id="IPR029044">
    <property type="entry name" value="Nucleotide-diphossugar_trans"/>
</dbReference>
<dbReference type="EMBL" id="CP031223">
    <property type="protein sequence ID" value="QFG01227.1"/>
    <property type="molecule type" value="Genomic_DNA"/>
</dbReference>
<dbReference type="InterPro" id="IPR019734">
    <property type="entry name" value="TPR_rpt"/>
</dbReference>
<evidence type="ECO:0000259" key="4">
    <source>
        <dbReference type="Pfam" id="PF00535"/>
    </source>
</evidence>
<keyword evidence="6" id="KW-1185">Reference proteome</keyword>
<dbReference type="InterPro" id="IPR013105">
    <property type="entry name" value="TPR_2"/>
</dbReference>
<dbReference type="CDD" id="cd02511">
    <property type="entry name" value="Beta4Glucosyltransferase"/>
    <property type="match status" value="1"/>
</dbReference>
<gene>
    <name evidence="5" type="ORF">PB01_16895</name>
</gene>
<feature type="repeat" description="TPR" evidence="3">
    <location>
        <begin position="269"/>
        <end position="302"/>
    </location>
</feature>
<organism evidence="5 6">
    <name type="scientific">Psychrobacillus glaciei</name>
    <dbReference type="NCBI Taxonomy" id="2283160"/>
    <lineage>
        <taxon>Bacteria</taxon>
        <taxon>Bacillati</taxon>
        <taxon>Bacillota</taxon>
        <taxon>Bacilli</taxon>
        <taxon>Bacillales</taxon>
        <taxon>Bacillaceae</taxon>
        <taxon>Psychrobacillus</taxon>
    </lineage>
</organism>
<dbReference type="InterPro" id="IPR011990">
    <property type="entry name" value="TPR-like_helical_dom_sf"/>
</dbReference>
<feature type="domain" description="Glycosyltransferase 2-like" evidence="4">
    <location>
        <begin position="1"/>
        <end position="123"/>
    </location>
</feature>
<dbReference type="InterPro" id="IPR001173">
    <property type="entry name" value="Glyco_trans_2-like"/>
</dbReference>
<dbReference type="KEGG" id="psyo:PB01_16895"/>
<dbReference type="GO" id="GO:0016740">
    <property type="term" value="F:transferase activity"/>
    <property type="evidence" value="ECO:0007669"/>
    <property type="project" value="UniProtKB-KW"/>
</dbReference>
<dbReference type="PANTHER" id="PTHR43630:SF2">
    <property type="entry name" value="GLYCOSYLTRANSFERASE"/>
    <property type="match status" value="1"/>
</dbReference>
<dbReference type="AlphaFoldDB" id="A0A5J6ST92"/>